<keyword evidence="2" id="KW-1185">Reference proteome</keyword>
<sequence length="73" mass="8209">MLGEKNYEVVASSRRTINGAVPTLKVTRLYDKRVIYPFCGCPDMPLFDNPKSAKNFAEVYGWQLVKGDIAVPE</sequence>
<proteinExistence type="predicted"/>
<evidence type="ECO:0000313" key="1">
    <source>
        <dbReference type="EMBL" id="MBC8751808.1"/>
    </source>
</evidence>
<accession>A0ABR7PZW7</accession>
<comment type="caution">
    <text evidence="1">The sequence shown here is derived from an EMBL/GenBank/DDBJ whole genome shotgun (WGS) entry which is preliminary data.</text>
</comment>
<protein>
    <submittedName>
        <fullName evidence="1">Uncharacterized protein</fullName>
    </submittedName>
</protein>
<dbReference type="InterPro" id="IPR046569">
    <property type="entry name" value="DUF6723"/>
</dbReference>
<gene>
    <name evidence="1" type="ORF">F6X42_36540</name>
</gene>
<name>A0ABR7PZW7_9BURK</name>
<reference evidence="1 2" key="1">
    <citation type="submission" date="2019-09" db="EMBL/GenBank/DDBJ databases">
        <title>Paraburkholderia podalyriae sp. nov., A South African Podalyria-associated rhizobium.</title>
        <authorList>
            <person name="Mavima L."/>
            <person name="Beukes C.W."/>
            <person name="Palmer M."/>
            <person name="De Meyer S.E."/>
            <person name="James E.K."/>
            <person name="Maluk M."/>
            <person name="Avontuur J.R."/>
            <person name="Chan W.Y."/>
            <person name="Venter S.N."/>
            <person name="Steenkamp E.T."/>
        </authorList>
    </citation>
    <scope>NUCLEOTIDE SEQUENCE [LARGE SCALE GENOMIC DNA]</scope>
    <source>
        <strain evidence="1 2">WC7.3b</strain>
    </source>
</reference>
<organism evidence="1 2">
    <name type="scientific">Paraburkholderia podalyriae</name>
    <dbReference type="NCBI Taxonomy" id="1938811"/>
    <lineage>
        <taxon>Bacteria</taxon>
        <taxon>Pseudomonadati</taxon>
        <taxon>Pseudomonadota</taxon>
        <taxon>Betaproteobacteria</taxon>
        <taxon>Burkholderiales</taxon>
        <taxon>Burkholderiaceae</taxon>
        <taxon>Paraburkholderia</taxon>
    </lineage>
</organism>
<evidence type="ECO:0000313" key="2">
    <source>
        <dbReference type="Proteomes" id="UP000736373"/>
    </source>
</evidence>
<dbReference type="EMBL" id="VZQQ01000067">
    <property type="protein sequence ID" value="MBC8751808.1"/>
    <property type="molecule type" value="Genomic_DNA"/>
</dbReference>
<dbReference type="Proteomes" id="UP000736373">
    <property type="component" value="Unassembled WGS sequence"/>
</dbReference>
<dbReference type="Pfam" id="PF20484">
    <property type="entry name" value="DUF6723"/>
    <property type="match status" value="1"/>
</dbReference>